<dbReference type="Proteomes" id="UP000789342">
    <property type="component" value="Unassembled WGS sequence"/>
</dbReference>
<accession>A0A9N8VAI8</accession>
<gene>
    <name evidence="2" type="ORF">AMORRO_LOCUS792</name>
</gene>
<dbReference type="OrthoDB" id="10249433at2759"/>
<sequence length="248" mass="28339">VPKPIEYGITYTNVILTTKDDIKIRAYVCKRPNEEEASKRPTILMFHGNAGNMGHRLPIAERFYKDFECNVVLLSYRGYGRSEGTPSEKGIRIDAQAVLDYIKQDYFLKDTKLIIYGQSFGGAVAIDLVSRNESKVSGLIIENTFLSIPRIIPHVAPKLRYFSFICSEIWPSDKNITKINHIPILFISGTKDEIIPLQHMRTLYELATTTGRKEWKEIIGGTHYDTVTKPGYFELIREFLKSEDLGLE</sequence>
<keyword evidence="3" id="KW-1185">Reference proteome</keyword>
<feature type="non-terminal residue" evidence="2">
    <location>
        <position position="248"/>
    </location>
</feature>
<protein>
    <submittedName>
        <fullName evidence="2">17264_t:CDS:1</fullName>
    </submittedName>
</protein>
<dbReference type="InterPro" id="IPR000073">
    <property type="entry name" value="AB_hydrolase_1"/>
</dbReference>
<dbReference type="InterPro" id="IPR029058">
    <property type="entry name" value="AB_hydrolase_fold"/>
</dbReference>
<dbReference type="Gene3D" id="3.40.50.1820">
    <property type="entry name" value="alpha/beta hydrolase"/>
    <property type="match status" value="1"/>
</dbReference>
<dbReference type="Pfam" id="PF00561">
    <property type="entry name" value="Abhydrolase_1"/>
    <property type="match status" value="1"/>
</dbReference>
<proteinExistence type="predicted"/>
<evidence type="ECO:0000313" key="2">
    <source>
        <dbReference type="EMBL" id="CAG8448849.1"/>
    </source>
</evidence>
<comment type="caution">
    <text evidence="2">The sequence shown here is derived from an EMBL/GenBank/DDBJ whole genome shotgun (WGS) entry which is preliminary data.</text>
</comment>
<evidence type="ECO:0000313" key="3">
    <source>
        <dbReference type="Proteomes" id="UP000789342"/>
    </source>
</evidence>
<name>A0A9N8VAI8_9GLOM</name>
<evidence type="ECO:0000259" key="1">
    <source>
        <dbReference type="Pfam" id="PF00561"/>
    </source>
</evidence>
<dbReference type="AlphaFoldDB" id="A0A9N8VAI8"/>
<dbReference type="GO" id="GO:0008474">
    <property type="term" value="F:palmitoyl-(protein) hydrolase activity"/>
    <property type="evidence" value="ECO:0007669"/>
    <property type="project" value="TreeGrafter"/>
</dbReference>
<organism evidence="2 3">
    <name type="scientific">Acaulospora morrowiae</name>
    <dbReference type="NCBI Taxonomy" id="94023"/>
    <lineage>
        <taxon>Eukaryota</taxon>
        <taxon>Fungi</taxon>
        <taxon>Fungi incertae sedis</taxon>
        <taxon>Mucoromycota</taxon>
        <taxon>Glomeromycotina</taxon>
        <taxon>Glomeromycetes</taxon>
        <taxon>Diversisporales</taxon>
        <taxon>Acaulosporaceae</taxon>
        <taxon>Acaulospora</taxon>
    </lineage>
</organism>
<feature type="domain" description="AB hydrolase-1" evidence="1">
    <location>
        <begin position="41"/>
        <end position="150"/>
    </location>
</feature>
<reference evidence="2" key="1">
    <citation type="submission" date="2021-06" db="EMBL/GenBank/DDBJ databases">
        <authorList>
            <person name="Kallberg Y."/>
            <person name="Tangrot J."/>
            <person name="Rosling A."/>
        </authorList>
    </citation>
    <scope>NUCLEOTIDE SEQUENCE</scope>
    <source>
        <strain evidence="2">CL551</strain>
    </source>
</reference>
<dbReference type="GO" id="GO:0016020">
    <property type="term" value="C:membrane"/>
    <property type="evidence" value="ECO:0007669"/>
    <property type="project" value="TreeGrafter"/>
</dbReference>
<dbReference type="EMBL" id="CAJVPV010000251">
    <property type="protein sequence ID" value="CAG8448849.1"/>
    <property type="molecule type" value="Genomic_DNA"/>
</dbReference>
<dbReference type="SUPFAM" id="SSF53474">
    <property type="entry name" value="alpha/beta-Hydrolases"/>
    <property type="match status" value="1"/>
</dbReference>
<dbReference type="PANTHER" id="PTHR12277:SF81">
    <property type="entry name" value="PROTEIN ABHD13"/>
    <property type="match status" value="1"/>
</dbReference>
<dbReference type="PANTHER" id="PTHR12277">
    <property type="entry name" value="ALPHA/BETA HYDROLASE DOMAIN-CONTAINING PROTEIN"/>
    <property type="match status" value="1"/>
</dbReference>